<dbReference type="EMBL" id="CP067341">
    <property type="protein sequence ID" value="QQP14463.1"/>
    <property type="molecule type" value="Genomic_DNA"/>
</dbReference>
<proteinExistence type="predicted"/>
<evidence type="ECO:0000313" key="2">
    <source>
        <dbReference type="Proteomes" id="UP000596049"/>
    </source>
</evidence>
<accession>A0ABX7B065</accession>
<organism evidence="1 2">
    <name type="scientific">Lysinibacillus agricola</name>
    <dbReference type="NCBI Taxonomy" id="2590012"/>
    <lineage>
        <taxon>Bacteria</taxon>
        <taxon>Bacillati</taxon>
        <taxon>Bacillota</taxon>
        <taxon>Bacilli</taxon>
        <taxon>Bacillales</taxon>
        <taxon>Bacillaceae</taxon>
        <taxon>Lysinibacillus</taxon>
    </lineage>
</organism>
<sequence>MGTIIKKNDELLLKLTSASLLTIAAQEKINCYLQKNLEIYNEIMEDEEAVQYFNLYYEENECELKQVAKESLFTANEAENSFNK</sequence>
<gene>
    <name evidence="1" type="ORF">FJQ98_10860</name>
</gene>
<reference evidence="1 2" key="1">
    <citation type="submission" date="2020-01" db="EMBL/GenBank/DDBJ databases">
        <authorList>
            <person name="Liu G."/>
            <person name="Liu B."/>
        </authorList>
    </citation>
    <scope>NUCLEOTIDE SEQUENCE [LARGE SCALE GENOMIC DNA]</scope>
    <source>
        <strain evidence="1 2">FJAT-51161</strain>
    </source>
</reference>
<dbReference type="Proteomes" id="UP000596049">
    <property type="component" value="Chromosome"/>
</dbReference>
<protein>
    <submittedName>
        <fullName evidence="1">Uncharacterized protein</fullName>
    </submittedName>
</protein>
<dbReference type="RefSeq" id="WP_053596828.1">
    <property type="nucleotide sequence ID" value="NZ_CP067341.1"/>
</dbReference>
<evidence type="ECO:0000313" key="1">
    <source>
        <dbReference type="EMBL" id="QQP14463.1"/>
    </source>
</evidence>
<keyword evidence="2" id="KW-1185">Reference proteome</keyword>
<name>A0ABX7B065_9BACI</name>